<feature type="compositionally biased region" description="Basic residues" evidence="1">
    <location>
        <begin position="26"/>
        <end position="37"/>
    </location>
</feature>
<dbReference type="EMBL" id="CVQI01006669">
    <property type="protein sequence ID" value="CRK16220.1"/>
    <property type="molecule type" value="Genomic_DNA"/>
</dbReference>
<dbReference type="Proteomes" id="UP000045706">
    <property type="component" value="Unassembled WGS sequence"/>
</dbReference>
<proteinExistence type="predicted"/>
<reference evidence="3" key="1">
    <citation type="submission" date="2015-05" db="EMBL/GenBank/DDBJ databases">
        <authorList>
            <person name="Fogelqvist Johan"/>
        </authorList>
    </citation>
    <scope>NUCLEOTIDE SEQUENCE [LARGE SCALE GENOMIC DNA]</scope>
</reference>
<protein>
    <submittedName>
        <fullName evidence="2">Uncharacterized protein</fullName>
    </submittedName>
</protein>
<name>A0A0G4L371_VERLO</name>
<dbReference type="AlphaFoldDB" id="A0A0G4L371"/>
<accession>A0A0G4L371</accession>
<organism evidence="2 3">
    <name type="scientific">Verticillium longisporum</name>
    <name type="common">Verticillium dahliae var. longisporum</name>
    <dbReference type="NCBI Taxonomy" id="100787"/>
    <lineage>
        <taxon>Eukaryota</taxon>
        <taxon>Fungi</taxon>
        <taxon>Dikarya</taxon>
        <taxon>Ascomycota</taxon>
        <taxon>Pezizomycotina</taxon>
        <taxon>Sordariomycetes</taxon>
        <taxon>Hypocreomycetidae</taxon>
        <taxon>Glomerellales</taxon>
        <taxon>Plectosphaerellaceae</taxon>
        <taxon>Verticillium</taxon>
    </lineage>
</organism>
<feature type="region of interest" description="Disordered" evidence="1">
    <location>
        <begin position="20"/>
        <end position="58"/>
    </location>
</feature>
<sequence length="159" mass="17699">MTDNEHATWDGRQLPLLYSSQGDRRLSRRRQRRRRLHFSQPATSRCHPQPSAQDRRPPHTKTMKFLLLFPLVHAGVLALHNGPCICMSSPVVALEAGRSVVSADVEDALDRRCGATLQFENPDFLPVSYAFEAIPCSGRRVASFVVPTGAPSGDAHITW</sequence>
<gene>
    <name evidence="2" type="ORF">BN1723_010903</name>
</gene>
<evidence type="ECO:0000313" key="2">
    <source>
        <dbReference type="EMBL" id="CRK16220.1"/>
    </source>
</evidence>
<evidence type="ECO:0000313" key="3">
    <source>
        <dbReference type="Proteomes" id="UP000045706"/>
    </source>
</evidence>
<evidence type="ECO:0000256" key="1">
    <source>
        <dbReference type="SAM" id="MobiDB-lite"/>
    </source>
</evidence>